<sequence>MKWCGLKASATMSLQWVLLLALVTTLIAAEKSDDDETENDLLSRWLDNSGRGFGTWRSPPEDEDEELEYPGNIFKHENRKRALSFLTHWRPWNQLSGNGRHVIRSPFSSFFPAANAPEKGISRPVGQPLRWGRRRRR</sequence>
<evidence type="ECO:0000313" key="4">
    <source>
        <dbReference type="Proteomes" id="UP000325440"/>
    </source>
</evidence>
<evidence type="ECO:0000313" key="3">
    <source>
        <dbReference type="EMBL" id="VVC26518.1"/>
    </source>
</evidence>
<dbReference type="EMBL" id="CABPRJ010000036">
    <property type="protein sequence ID" value="VVC26518.1"/>
    <property type="molecule type" value="Genomic_DNA"/>
</dbReference>
<dbReference type="OrthoDB" id="6581596at2759"/>
<reference evidence="3 4" key="1">
    <citation type="submission" date="2019-08" db="EMBL/GenBank/DDBJ databases">
        <authorList>
            <person name="Alioto T."/>
            <person name="Alioto T."/>
            <person name="Gomez Garrido J."/>
        </authorList>
    </citation>
    <scope>NUCLEOTIDE SEQUENCE [LARGE SCALE GENOMIC DNA]</scope>
</reference>
<dbReference type="Proteomes" id="UP000325440">
    <property type="component" value="Unassembled WGS sequence"/>
</dbReference>
<keyword evidence="2" id="KW-0732">Signal</keyword>
<accession>A0A5E4MB95</accession>
<organism evidence="3 4">
    <name type="scientific">Cinara cedri</name>
    <dbReference type="NCBI Taxonomy" id="506608"/>
    <lineage>
        <taxon>Eukaryota</taxon>
        <taxon>Metazoa</taxon>
        <taxon>Ecdysozoa</taxon>
        <taxon>Arthropoda</taxon>
        <taxon>Hexapoda</taxon>
        <taxon>Insecta</taxon>
        <taxon>Pterygota</taxon>
        <taxon>Neoptera</taxon>
        <taxon>Paraneoptera</taxon>
        <taxon>Hemiptera</taxon>
        <taxon>Sternorrhyncha</taxon>
        <taxon>Aphidomorpha</taxon>
        <taxon>Aphidoidea</taxon>
        <taxon>Aphididae</taxon>
        <taxon>Lachninae</taxon>
        <taxon>Cinara</taxon>
    </lineage>
</organism>
<feature type="signal peptide" evidence="2">
    <location>
        <begin position="1"/>
        <end position="29"/>
    </location>
</feature>
<keyword evidence="4" id="KW-1185">Reference proteome</keyword>
<name>A0A5E4MB95_9HEMI</name>
<gene>
    <name evidence="3" type="ORF">CINCED_3A008538</name>
</gene>
<feature type="region of interest" description="Disordered" evidence="1">
    <location>
        <begin position="116"/>
        <end position="137"/>
    </location>
</feature>
<evidence type="ECO:0000256" key="2">
    <source>
        <dbReference type="SAM" id="SignalP"/>
    </source>
</evidence>
<protein>
    <submittedName>
        <fullName evidence="3">Uncharacterized protein</fullName>
    </submittedName>
</protein>
<proteinExistence type="predicted"/>
<evidence type="ECO:0000256" key="1">
    <source>
        <dbReference type="SAM" id="MobiDB-lite"/>
    </source>
</evidence>
<dbReference type="AlphaFoldDB" id="A0A5E4MB95"/>
<feature type="chain" id="PRO_5022949128" evidence="2">
    <location>
        <begin position="30"/>
        <end position="137"/>
    </location>
</feature>